<name>A0A5M6BRM4_9TREE</name>
<dbReference type="Proteomes" id="UP000322225">
    <property type="component" value="Chromosome 2"/>
</dbReference>
<dbReference type="Gene3D" id="3.40.50.720">
    <property type="entry name" value="NAD(P)-binding Rossmann-like Domain"/>
    <property type="match status" value="2"/>
</dbReference>
<dbReference type="InterPro" id="IPR036291">
    <property type="entry name" value="NAD(P)-bd_dom_sf"/>
</dbReference>
<proteinExistence type="inferred from homology"/>
<dbReference type="OrthoDB" id="9997102at2759"/>
<accession>A0A5M6BRM4</accession>
<dbReference type="PANTHER" id="PTHR42748:SF7">
    <property type="entry name" value="NMRA LIKE REDOX SENSOR 1-RELATED"/>
    <property type="match status" value="1"/>
</dbReference>
<evidence type="ECO:0000256" key="1">
    <source>
        <dbReference type="ARBA" id="ARBA00006328"/>
    </source>
</evidence>
<gene>
    <name evidence="4" type="ORF">CI109_100742</name>
</gene>
<evidence type="ECO:0000256" key="2">
    <source>
        <dbReference type="ARBA" id="ARBA00022857"/>
    </source>
</evidence>
<reference evidence="4" key="2">
    <citation type="submission" date="2024-01" db="EMBL/GenBank/DDBJ databases">
        <title>Comparative genomics of Cryptococcus and Kwoniella reveals pathogenesis evolution and contrasting modes of karyotype evolution via chromosome fusion or intercentromeric recombination.</title>
        <authorList>
            <person name="Coelho M.A."/>
            <person name="David-Palma M."/>
            <person name="Shea T."/>
            <person name="Bowers K."/>
            <person name="McGinley-Smith S."/>
            <person name="Mohammad A.W."/>
            <person name="Gnirke A."/>
            <person name="Yurkov A.M."/>
            <person name="Nowrousian M."/>
            <person name="Sun S."/>
            <person name="Cuomo C.A."/>
            <person name="Heitman J."/>
        </authorList>
    </citation>
    <scope>NUCLEOTIDE SEQUENCE</scope>
    <source>
        <strain evidence="4">CBS 12478</strain>
    </source>
</reference>
<evidence type="ECO:0000313" key="5">
    <source>
        <dbReference type="Proteomes" id="UP000322225"/>
    </source>
</evidence>
<feature type="domain" description="NmrA-like" evidence="3">
    <location>
        <begin position="315"/>
        <end position="563"/>
    </location>
</feature>
<dbReference type="InterPro" id="IPR008030">
    <property type="entry name" value="NmrA-like"/>
</dbReference>
<dbReference type="KEGG" id="ksn:43592713"/>
<keyword evidence="2" id="KW-0521">NADP</keyword>
<comment type="similarity">
    <text evidence="1">Belongs to the NmrA-type oxidoreductase family.</text>
</comment>
<dbReference type="AlphaFoldDB" id="A0A5M6BRM4"/>
<keyword evidence="5" id="KW-1185">Reference proteome</keyword>
<reference evidence="4" key="1">
    <citation type="submission" date="2017-08" db="EMBL/GenBank/DDBJ databases">
        <authorList>
            <person name="Cuomo C."/>
            <person name="Billmyre B."/>
            <person name="Heitman J."/>
        </authorList>
    </citation>
    <scope>NUCLEOTIDE SEQUENCE</scope>
    <source>
        <strain evidence="4">CBS 12478</strain>
    </source>
</reference>
<protein>
    <recommendedName>
        <fullName evidence="3">NmrA-like domain-containing protein</fullName>
    </recommendedName>
</protein>
<dbReference type="GO" id="GO:0005634">
    <property type="term" value="C:nucleus"/>
    <property type="evidence" value="ECO:0007669"/>
    <property type="project" value="TreeGrafter"/>
</dbReference>
<dbReference type="InterPro" id="IPR051164">
    <property type="entry name" value="NmrA-like_oxidored"/>
</dbReference>
<dbReference type="SUPFAM" id="SSF51735">
    <property type="entry name" value="NAD(P)-binding Rossmann-fold domains"/>
    <property type="match status" value="2"/>
</dbReference>
<organism evidence="4 5">
    <name type="scientific">Kwoniella shandongensis</name>
    <dbReference type="NCBI Taxonomy" id="1734106"/>
    <lineage>
        <taxon>Eukaryota</taxon>
        <taxon>Fungi</taxon>
        <taxon>Dikarya</taxon>
        <taxon>Basidiomycota</taxon>
        <taxon>Agaricomycotina</taxon>
        <taxon>Tremellomycetes</taxon>
        <taxon>Tremellales</taxon>
        <taxon>Cryptococcaceae</taxon>
        <taxon>Kwoniella</taxon>
    </lineage>
</organism>
<evidence type="ECO:0000259" key="3">
    <source>
        <dbReference type="Pfam" id="PF05368"/>
    </source>
</evidence>
<dbReference type="GeneID" id="43592713"/>
<evidence type="ECO:0000313" key="4">
    <source>
        <dbReference type="EMBL" id="WWD16316.1"/>
    </source>
</evidence>
<dbReference type="RefSeq" id="XP_031857173.1">
    <property type="nucleotide sequence ID" value="XM_032008541.1"/>
</dbReference>
<dbReference type="PANTHER" id="PTHR42748">
    <property type="entry name" value="NITROGEN METABOLITE REPRESSION PROTEIN NMRA FAMILY MEMBER"/>
    <property type="match status" value="1"/>
</dbReference>
<dbReference type="EMBL" id="CP144052">
    <property type="protein sequence ID" value="WWD16316.1"/>
    <property type="molecule type" value="Genomic_DNA"/>
</dbReference>
<dbReference type="Pfam" id="PF05368">
    <property type="entry name" value="NmrA"/>
    <property type="match status" value="2"/>
</dbReference>
<feature type="domain" description="NmrA-like" evidence="3">
    <location>
        <begin position="2"/>
        <end position="236"/>
    </location>
</feature>
<dbReference type="Gene3D" id="3.90.25.10">
    <property type="entry name" value="UDP-galactose 4-epimerase, domain 1"/>
    <property type="match status" value="2"/>
</dbReference>
<sequence length="600" mass="67159">MKKILVVGSTGNQGGAVVKALVQHNSNNTTSAPIQIFALTRDASSDKAQALFTLPDVKVVQGDFNDADTLSRDVFDKEGPFGAMFGVTISSMDEDEEVKQGINLVNLAVKHGVKHFVFSSEDMSGFHPHPVPQSFDTKRQIEDHIRKIPPDTITWTILRPSFFYECFYWPAFGEVLLSMYEDKHPLGQVSVADVGRAAAQCLLDPEQFNGKTINLTGDYSYVRDILKALEEEKGIKYESREKEHLMIPPVLQVVLEFFNEHSVEGRPEETKIYFPFVKDFKTAITSVCRRALRLGMKDYPDYKDQTAIVGGEMVKILITGATGSQGGATVRALVAHNAKSSTISPVEIYALTRNATSEKAQALSKLANVKVVQGDLNDVGSLSKEVFEREGPFDGALLVTDSMLPDSGEVKQGKDFADLSAKHGVRHLIFTAVDQSGLAVNPVPHFETKRQIEEHIRTLPLSKWTILRPSGFCENFTWPGYGEILYNLYNDTQKYSQIAVADIGRAVSEVFLDTEGKFASKTINLTGSALYPDELFKILEEEKGIKYQRKNTAELNVFPELQRAFDFLNEYGYEGTPEETKKYFPWVMDFRAWLRTRDNL</sequence>